<evidence type="ECO:0000256" key="1">
    <source>
        <dbReference type="ARBA" id="ARBA00023015"/>
    </source>
</evidence>
<dbReference type="PANTHER" id="PTHR33204:SF18">
    <property type="entry name" value="TRANSCRIPTIONAL REGULATORY PROTEIN"/>
    <property type="match status" value="1"/>
</dbReference>
<keyword evidence="1" id="KW-0805">Transcription regulation</keyword>
<dbReference type="Proteomes" id="UP001555786">
    <property type="component" value="Unassembled WGS sequence"/>
</dbReference>
<evidence type="ECO:0000259" key="4">
    <source>
        <dbReference type="PROSITE" id="PS51118"/>
    </source>
</evidence>
<evidence type="ECO:0000313" key="6">
    <source>
        <dbReference type="Proteomes" id="UP001555786"/>
    </source>
</evidence>
<keyword evidence="3" id="KW-0804">Transcription</keyword>
<evidence type="ECO:0000313" key="5">
    <source>
        <dbReference type="EMBL" id="MEW9305370.1"/>
    </source>
</evidence>
<keyword evidence="6" id="KW-1185">Reference proteome</keyword>
<dbReference type="InterPro" id="IPR036388">
    <property type="entry name" value="WH-like_DNA-bd_sf"/>
</dbReference>
<name>A0ABV3PIC4_9HYPH</name>
<organism evidence="5 6">
    <name type="scientific">Labrys neptuniae</name>
    <dbReference type="NCBI Taxonomy" id="376174"/>
    <lineage>
        <taxon>Bacteria</taxon>
        <taxon>Pseudomonadati</taxon>
        <taxon>Pseudomonadota</taxon>
        <taxon>Alphaproteobacteria</taxon>
        <taxon>Hyphomicrobiales</taxon>
        <taxon>Xanthobacteraceae</taxon>
        <taxon>Labrys</taxon>
    </lineage>
</organism>
<dbReference type="Pfam" id="PF01638">
    <property type="entry name" value="HxlR"/>
    <property type="match status" value="1"/>
</dbReference>
<dbReference type="EMBL" id="JBFNQD010000002">
    <property type="protein sequence ID" value="MEW9305370.1"/>
    <property type="molecule type" value="Genomic_DNA"/>
</dbReference>
<dbReference type="PANTHER" id="PTHR33204">
    <property type="entry name" value="TRANSCRIPTIONAL REGULATOR, MARR FAMILY"/>
    <property type="match status" value="1"/>
</dbReference>
<dbReference type="InterPro" id="IPR002577">
    <property type="entry name" value="HTH_HxlR"/>
</dbReference>
<comment type="caution">
    <text evidence="5">The sequence shown here is derived from an EMBL/GenBank/DDBJ whole genome shotgun (WGS) entry which is preliminary data.</text>
</comment>
<reference evidence="5 6" key="1">
    <citation type="submission" date="2024-07" db="EMBL/GenBank/DDBJ databases">
        <title>Description of Labrys sedimenti sp. nov., isolated from a diclofenac-degrading enrichment culture.</title>
        <authorList>
            <person name="Tancsics A."/>
            <person name="Csepanyi A."/>
        </authorList>
    </citation>
    <scope>NUCLEOTIDE SEQUENCE [LARGE SCALE GENOMIC DNA]</scope>
    <source>
        <strain evidence="5 6">LMG 23578</strain>
    </source>
</reference>
<feature type="domain" description="HTH hxlR-type" evidence="4">
    <location>
        <begin position="9"/>
        <end position="109"/>
    </location>
</feature>
<sequence length="171" mass="19168">MNMAYRSGCPINLTLEMLGDRWSLIVIRDVMFGNRRHYRELLTHSEEKIASNILADRLKRLVEVGLLSRRDDPSHKQKAIYSLTEPSIQLVPLLAHMGAWGRRYTPVSRPLSIRAQLLEEGGPPLWEAFMEELRALHLGTPAPARSVLAELQAAYLAVMAQEEGAAGTLKA</sequence>
<evidence type="ECO:0000256" key="2">
    <source>
        <dbReference type="ARBA" id="ARBA00023125"/>
    </source>
</evidence>
<dbReference type="RefSeq" id="WP_311933962.1">
    <property type="nucleotide sequence ID" value="NZ_JAVSCS010000005.1"/>
</dbReference>
<protein>
    <submittedName>
        <fullName evidence="5">Helix-turn-helix domain-containing protein</fullName>
    </submittedName>
</protein>
<dbReference type="InterPro" id="IPR036390">
    <property type="entry name" value="WH_DNA-bd_sf"/>
</dbReference>
<gene>
    <name evidence="5" type="ORF">ABXS05_07475</name>
</gene>
<keyword evidence="2" id="KW-0238">DNA-binding</keyword>
<accession>A0ABV3PIC4</accession>
<proteinExistence type="predicted"/>
<dbReference type="PROSITE" id="PS51118">
    <property type="entry name" value="HTH_HXLR"/>
    <property type="match status" value="1"/>
</dbReference>
<dbReference type="Gene3D" id="1.10.10.10">
    <property type="entry name" value="Winged helix-like DNA-binding domain superfamily/Winged helix DNA-binding domain"/>
    <property type="match status" value="1"/>
</dbReference>
<evidence type="ECO:0000256" key="3">
    <source>
        <dbReference type="ARBA" id="ARBA00023163"/>
    </source>
</evidence>
<dbReference type="SUPFAM" id="SSF46785">
    <property type="entry name" value="Winged helix' DNA-binding domain"/>
    <property type="match status" value="1"/>
</dbReference>